<dbReference type="Gene3D" id="2.170.16.10">
    <property type="entry name" value="Hedgehog/Intein (Hint) domain"/>
    <property type="match status" value="2"/>
</dbReference>
<dbReference type="PROSITE" id="PS50818">
    <property type="entry name" value="INTEIN_C_TER"/>
    <property type="match status" value="1"/>
</dbReference>
<dbReference type="InterPro" id="IPR004860">
    <property type="entry name" value="LAGLIDADG_dom"/>
</dbReference>
<dbReference type="SUPFAM" id="SSF55608">
    <property type="entry name" value="Homing endonucleases"/>
    <property type="match status" value="1"/>
</dbReference>
<gene>
    <name evidence="4" type="ORF">AKJ44_00320</name>
</gene>
<dbReference type="PANTHER" id="PTHR43196">
    <property type="entry name" value="SULFATE ADENYLYLTRANSFERASE SUBUNIT 2"/>
    <property type="match status" value="1"/>
</dbReference>
<dbReference type="Gene3D" id="3.40.50.620">
    <property type="entry name" value="HUPs"/>
    <property type="match status" value="2"/>
</dbReference>
<sequence>MEGGVEMDHLDRLESESVYIIREAYSKYDKLGMLWSAGKDSTTLSYLVRKAFLGKVPIPAIYIDTGFHFQEMYDFRDKLAEDWGLNLVIAKSEEADEKEITPEDKLKCCGMRKTQALKDTIAEHGFDALLVGIRRDEHGIRAKERFVSARDQDFRWDYKNQPPELWDQYKSQREVGQHLRVHPLLSWAECVPKGHYVLGNSTRDISEMLVGDKVLGHDGGYHEITRTFEREYHGDLVEITPWNSLPIRVTEEHPILTARSSQCFMKEGVVCKPTCHRSEDCKRIGEKSKEVMEKYNSALKLRRNGHTLSEIGSELGFSETAVLKWCRGSKPRYSNDKIPFFENYEMEWIPAKNVHEKDFVLLPILKKEKDLDNIKLEKGKLHITPGILRLCGYYVAEGSINYNIYNDNKVPSTLKFAFGSHEKEYIDDVVDIGKEIGLNSHQVRKGTSTDILLYSSSLAKSFKKWFGVKAFHKRVPRWLLLLPENKVKHFLRGLIRGDGCVREEKSIWRFEYSTASPVLALQLFHLFAKFGVVPALNKQRQTGTWEGASRYMLQISDSYAPQIGEIMGYPLQRKASLNMSPRAFIYGDFIWLPVRKVEKVPFQGKVYNLEVEGANSYCCNHLAVHNCDVWKYIKREDLPVNPLYFAEERNGKMTRFRSLGCEPCTKPVESNVKNVDDMIKEIEESEVSERSGRAQDKEEAHAMQKLRALGYM</sequence>
<reference evidence="4 5" key="1">
    <citation type="journal article" date="2016" name="Sci. Rep.">
        <title>Metabolic traits of an uncultured archaeal lineage -MSBL1- from brine pools of the Red Sea.</title>
        <authorList>
            <person name="Mwirichia R."/>
            <person name="Alam I."/>
            <person name="Rashid M."/>
            <person name="Vinu M."/>
            <person name="Ba-Alawi W."/>
            <person name="Anthony Kamau A."/>
            <person name="Kamanda Ngugi D."/>
            <person name="Goker M."/>
            <person name="Klenk H.P."/>
            <person name="Bajic V."/>
            <person name="Stingl U."/>
        </authorList>
    </citation>
    <scope>NUCLEOTIDE SEQUENCE [LARGE SCALE GENOMIC DNA]</scope>
    <source>
        <strain evidence="4">SCGC-AAA261F17</strain>
    </source>
</reference>
<dbReference type="GO" id="GO:0016539">
    <property type="term" value="P:intein-mediated protein splicing"/>
    <property type="evidence" value="ECO:0007669"/>
    <property type="project" value="InterPro"/>
</dbReference>
<dbReference type="InterPro" id="IPR014729">
    <property type="entry name" value="Rossmann-like_a/b/a_fold"/>
</dbReference>
<keyword evidence="2" id="KW-0651">Protein splicing</keyword>
<dbReference type="NCBIfam" id="NF003587">
    <property type="entry name" value="PRK05253.1"/>
    <property type="match status" value="1"/>
</dbReference>
<evidence type="ECO:0000256" key="1">
    <source>
        <dbReference type="ARBA" id="ARBA00022813"/>
    </source>
</evidence>
<dbReference type="PANTHER" id="PTHR43196:SF1">
    <property type="entry name" value="SULFATE ADENYLYLTRANSFERASE SUBUNIT 2"/>
    <property type="match status" value="1"/>
</dbReference>
<dbReference type="InterPro" id="IPR003587">
    <property type="entry name" value="Hint_dom_N"/>
</dbReference>
<proteinExistence type="predicted"/>
<dbReference type="Pfam" id="PF01507">
    <property type="entry name" value="PAPS_reduct"/>
    <property type="match status" value="2"/>
</dbReference>
<evidence type="ECO:0000313" key="5">
    <source>
        <dbReference type="Proteomes" id="UP000070035"/>
    </source>
</evidence>
<dbReference type="InterPro" id="IPR050128">
    <property type="entry name" value="Sulfate_adenylyltrnsfr_sub2"/>
</dbReference>
<dbReference type="PRINTS" id="PR00379">
    <property type="entry name" value="INTEIN"/>
</dbReference>
<evidence type="ECO:0000313" key="4">
    <source>
        <dbReference type="EMBL" id="KXB02469.1"/>
    </source>
</evidence>
<accession>A0A133V7P4</accession>
<protein>
    <recommendedName>
        <fullName evidence="3">DOD-type homing endonuclease domain-containing protein</fullName>
    </recommendedName>
</protein>
<dbReference type="InterPro" id="IPR002500">
    <property type="entry name" value="PAPS_reduct_dom"/>
</dbReference>
<dbReference type="PATRIC" id="fig|1698274.3.peg.67"/>
<dbReference type="InterPro" id="IPR003586">
    <property type="entry name" value="Hint_dom_C"/>
</dbReference>
<dbReference type="SUPFAM" id="SSF52402">
    <property type="entry name" value="Adenine nucleotide alpha hydrolases-like"/>
    <property type="match status" value="1"/>
</dbReference>
<dbReference type="InterPro" id="IPR030934">
    <property type="entry name" value="Intein_C"/>
</dbReference>
<dbReference type="SMART" id="SM00305">
    <property type="entry name" value="HintC"/>
    <property type="match status" value="1"/>
</dbReference>
<dbReference type="PROSITE" id="PS50819">
    <property type="entry name" value="INTEIN_ENDONUCLEASE"/>
    <property type="match status" value="1"/>
</dbReference>
<dbReference type="CDD" id="cd00081">
    <property type="entry name" value="Hint"/>
    <property type="match status" value="1"/>
</dbReference>
<evidence type="ECO:0000259" key="3">
    <source>
        <dbReference type="PROSITE" id="PS50819"/>
    </source>
</evidence>
<evidence type="ECO:0000256" key="2">
    <source>
        <dbReference type="ARBA" id="ARBA00023000"/>
    </source>
</evidence>
<dbReference type="AlphaFoldDB" id="A0A133V7P4"/>
<dbReference type="EMBL" id="LHXY01000002">
    <property type="protein sequence ID" value="KXB02469.1"/>
    <property type="molecule type" value="Genomic_DNA"/>
</dbReference>
<dbReference type="InterPro" id="IPR006142">
    <property type="entry name" value="INTEIN"/>
</dbReference>
<dbReference type="SUPFAM" id="SSF51294">
    <property type="entry name" value="Hedgehog/intein (Hint) domain"/>
    <property type="match status" value="2"/>
</dbReference>
<dbReference type="InterPro" id="IPR036844">
    <property type="entry name" value="Hint_dom_sf"/>
</dbReference>
<name>A0A133V7P4_9EURY</name>
<keyword evidence="1" id="KW-0068">Autocatalytic cleavage</keyword>
<dbReference type="InterPro" id="IPR004042">
    <property type="entry name" value="Intein_endonuc_central"/>
</dbReference>
<dbReference type="Pfam" id="PF14528">
    <property type="entry name" value="LAGLIDADG_3"/>
    <property type="match status" value="1"/>
</dbReference>
<comment type="caution">
    <text evidence="4">The sequence shown here is derived from an EMBL/GenBank/DDBJ whole genome shotgun (WGS) entry which is preliminary data.</text>
</comment>
<dbReference type="SMART" id="SM00306">
    <property type="entry name" value="HintN"/>
    <property type="match status" value="1"/>
</dbReference>
<dbReference type="Gene3D" id="3.10.28.10">
    <property type="entry name" value="Homing endonucleases"/>
    <property type="match status" value="1"/>
</dbReference>
<keyword evidence="5" id="KW-1185">Reference proteome</keyword>
<dbReference type="GO" id="GO:0004519">
    <property type="term" value="F:endonuclease activity"/>
    <property type="evidence" value="ECO:0007669"/>
    <property type="project" value="InterPro"/>
</dbReference>
<organism evidence="4 5">
    <name type="scientific">candidate division MSBL1 archaeon SCGC-AAA261F17</name>
    <dbReference type="NCBI Taxonomy" id="1698274"/>
    <lineage>
        <taxon>Archaea</taxon>
        <taxon>Methanobacteriati</taxon>
        <taxon>Methanobacteriota</taxon>
        <taxon>candidate division MSBL1</taxon>
    </lineage>
</organism>
<dbReference type="InterPro" id="IPR027434">
    <property type="entry name" value="Homing_endonucl"/>
</dbReference>
<dbReference type="Proteomes" id="UP000070035">
    <property type="component" value="Unassembled WGS sequence"/>
</dbReference>
<feature type="domain" description="DOD-type homing endonuclease" evidence="3">
    <location>
        <begin position="390"/>
        <end position="532"/>
    </location>
</feature>